<gene>
    <name evidence="5" type="primary">rfbB</name>
    <name evidence="5" type="ORF">F1737_01175</name>
</gene>
<name>A0AA97I3M5_9EURY</name>
<dbReference type="EMBL" id="CP043875">
    <property type="protein sequence ID" value="WOF15391.1"/>
    <property type="molecule type" value="Genomic_DNA"/>
</dbReference>
<dbReference type="Gene3D" id="3.90.25.10">
    <property type="entry name" value="UDP-galactose 4-epimerase, domain 1"/>
    <property type="match status" value="1"/>
</dbReference>
<sequence length="335" mass="38318">MRLIVTGIAGFIGTNFLRYYLENNPCDEIIGLDCLTYAGNIKNIENLQSNISSRFTFINCDICDYDKVKKIFNEYDVDGVINFAAESHVDRSIDNPFQFLQTNIIGTTNLMMASKEHWLYDGKYRENSRFLQVSTDEVYGSLGTTGTFSEDMNLSPNSPYSASKASADLLAHSFFSTYGFPVVITRCSNNYGPYQHPEKLVPKTIVNLLNHDEISIYGDGRNVRDWIHVTDHCKAIECVFKNGKIGEVYNVGSENEWSNIDLVKKIIHLLQDITDDNCINEKLIKYVKDRAGHDFRYSIDSSKIRQNLGWNPELEFEDGLKQTILWYIDNKNLTV</sequence>
<dbReference type="InterPro" id="IPR036291">
    <property type="entry name" value="NAD(P)-bd_dom_sf"/>
</dbReference>
<accession>A0AA97I3M5</accession>
<proteinExistence type="predicted"/>
<dbReference type="NCBIfam" id="TIGR01181">
    <property type="entry name" value="dTDP_gluc_dehyt"/>
    <property type="match status" value="1"/>
</dbReference>
<dbReference type="Gene3D" id="3.40.50.720">
    <property type="entry name" value="NAD(P)-binding Rossmann-like Domain"/>
    <property type="match status" value="1"/>
</dbReference>
<organism evidence="5 6">
    <name type="scientific">Methanochimaera problematica</name>
    <dbReference type="NCBI Taxonomy" id="2609417"/>
    <lineage>
        <taxon>Archaea</taxon>
        <taxon>Methanobacteriati</taxon>
        <taxon>Methanobacteriota</taxon>
        <taxon>Stenosarchaea group</taxon>
        <taxon>Methanomicrobia</taxon>
        <taxon>Methanomicrobiales</taxon>
        <taxon>Methanomicrobiaceae</taxon>
        <taxon>Methanochimaera</taxon>
    </lineage>
</organism>
<dbReference type="RefSeq" id="WP_317136961.1">
    <property type="nucleotide sequence ID" value="NZ_CP043875.1"/>
</dbReference>
<dbReference type="CDD" id="cd05246">
    <property type="entry name" value="dTDP_GD_SDR_e"/>
    <property type="match status" value="1"/>
</dbReference>
<dbReference type="Pfam" id="PF16363">
    <property type="entry name" value="GDP_Man_Dehyd"/>
    <property type="match status" value="1"/>
</dbReference>
<comment type="cofactor">
    <cofactor evidence="1">
        <name>NAD(+)</name>
        <dbReference type="ChEBI" id="CHEBI:57540"/>
    </cofactor>
</comment>
<dbReference type="InterPro" id="IPR005888">
    <property type="entry name" value="dTDP_Gluc_deHydtase"/>
</dbReference>
<dbReference type="AlphaFoldDB" id="A0AA97I3M5"/>
<evidence type="ECO:0000259" key="4">
    <source>
        <dbReference type="Pfam" id="PF16363"/>
    </source>
</evidence>
<feature type="domain" description="NAD(P)-binding" evidence="4">
    <location>
        <begin position="4"/>
        <end position="323"/>
    </location>
</feature>
<evidence type="ECO:0000256" key="2">
    <source>
        <dbReference type="ARBA" id="ARBA00023027"/>
    </source>
</evidence>
<dbReference type="InterPro" id="IPR016040">
    <property type="entry name" value="NAD(P)-bd_dom"/>
</dbReference>
<protein>
    <submittedName>
        <fullName evidence="5">dTDP-glucose 4,6-dehydratase</fullName>
        <ecNumber evidence="5">4.2.1.46</ecNumber>
    </submittedName>
</protein>
<evidence type="ECO:0000256" key="1">
    <source>
        <dbReference type="ARBA" id="ARBA00001911"/>
    </source>
</evidence>
<dbReference type="GO" id="GO:0008460">
    <property type="term" value="F:dTDP-glucose 4,6-dehydratase activity"/>
    <property type="evidence" value="ECO:0007669"/>
    <property type="project" value="UniProtKB-EC"/>
</dbReference>
<dbReference type="GeneID" id="85228739"/>
<keyword evidence="3 5" id="KW-0456">Lyase</keyword>
<keyword evidence="6" id="KW-1185">Reference proteome</keyword>
<dbReference type="KEGG" id="mefw:F1737_01175"/>
<dbReference type="PANTHER" id="PTHR43000">
    <property type="entry name" value="DTDP-D-GLUCOSE 4,6-DEHYDRATASE-RELATED"/>
    <property type="match status" value="1"/>
</dbReference>
<dbReference type="EC" id="4.2.1.46" evidence="5"/>
<dbReference type="SUPFAM" id="SSF51735">
    <property type="entry name" value="NAD(P)-binding Rossmann-fold domains"/>
    <property type="match status" value="1"/>
</dbReference>
<reference evidence="5 6" key="1">
    <citation type="submission" date="2019-09" db="EMBL/GenBank/DDBJ databases">
        <title>The complete genome of Methanoplanus sp. FWC-SCC4.</title>
        <authorList>
            <person name="Chen S.-C."/>
            <person name="Zhou Y.-Z."/>
            <person name="Lai M.-C."/>
        </authorList>
    </citation>
    <scope>NUCLEOTIDE SEQUENCE [LARGE SCALE GENOMIC DNA]</scope>
    <source>
        <strain evidence="5 6">FWC-SCC4</strain>
    </source>
</reference>
<evidence type="ECO:0000313" key="5">
    <source>
        <dbReference type="EMBL" id="WOF15391.1"/>
    </source>
</evidence>
<evidence type="ECO:0000313" key="6">
    <source>
        <dbReference type="Proteomes" id="UP001301797"/>
    </source>
</evidence>
<dbReference type="Proteomes" id="UP001301797">
    <property type="component" value="Chromosome"/>
</dbReference>
<evidence type="ECO:0000256" key="3">
    <source>
        <dbReference type="ARBA" id="ARBA00023239"/>
    </source>
</evidence>
<keyword evidence="2" id="KW-0520">NAD</keyword>
<dbReference type="GO" id="GO:0009225">
    <property type="term" value="P:nucleotide-sugar metabolic process"/>
    <property type="evidence" value="ECO:0007669"/>
    <property type="project" value="InterPro"/>
</dbReference>